<name>A0A0C4Y6Y0_9BURK</name>
<proteinExistence type="inferred from homology"/>
<comment type="similarity">
    <text evidence="1">Belongs to the LysR transcriptional regulatory family.</text>
</comment>
<keyword evidence="2" id="KW-0805">Transcription regulation</keyword>
<accession>A0A0C4Y6Y0</accession>
<dbReference type="PANTHER" id="PTHR30126:SF98">
    <property type="entry name" value="HTH-TYPE TRANSCRIPTIONAL ACTIVATOR BAUR"/>
    <property type="match status" value="1"/>
</dbReference>
<dbReference type="PROSITE" id="PS50931">
    <property type="entry name" value="HTH_LYSR"/>
    <property type="match status" value="1"/>
</dbReference>
<dbReference type="CDD" id="cd05466">
    <property type="entry name" value="PBP2_LTTR_substrate"/>
    <property type="match status" value="1"/>
</dbReference>
<keyword evidence="3" id="KW-0238">DNA-binding</keyword>
<evidence type="ECO:0000313" key="6">
    <source>
        <dbReference type="EMBL" id="AJG17919.1"/>
    </source>
</evidence>
<dbReference type="Pfam" id="PF03466">
    <property type="entry name" value="LysR_substrate"/>
    <property type="match status" value="1"/>
</dbReference>
<sequence>MIRLDVSTMLGQPSDLDLRLIRVFLAVVDANGITPAQATLNVSQSTISTQLSTLETRLGYRLCERGRSGFRLTPRGRQFVESGRKLLTALDVFGAEARKVGRTLVGTLSLGLIGHTPVSANARISQAIERFRQRDESVHFSVLVRSPGELEGMLLDGKIHMGIGYFWHRVPALDYTTIFHETQLAYAGRSHPLFETAARVDPTVALGHAWAWRSYPLPEAAGSPTDRLVTAVADNMEAVAMLVLSGRHLGYLPAHFAAPYVQQGQLAPLAPDAMRYDVPFDMAVRRKPHRNDLLDAFIADMKAAHA</sequence>
<gene>
    <name evidence="6" type="ORF">RR42_m0506</name>
</gene>
<dbReference type="InterPro" id="IPR036388">
    <property type="entry name" value="WH-like_DNA-bd_sf"/>
</dbReference>
<dbReference type="Gene3D" id="1.10.10.10">
    <property type="entry name" value="Winged helix-like DNA-binding domain superfamily/Winged helix DNA-binding domain"/>
    <property type="match status" value="1"/>
</dbReference>
<dbReference type="SUPFAM" id="SSF53850">
    <property type="entry name" value="Periplasmic binding protein-like II"/>
    <property type="match status" value="1"/>
</dbReference>
<protein>
    <submittedName>
        <fullName evidence="6">LysR family transcriptional regulator</fullName>
    </submittedName>
</protein>
<evidence type="ECO:0000256" key="3">
    <source>
        <dbReference type="ARBA" id="ARBA00023125"/>
    </source>
</evidence>
<dbReference type="AlphaFoldDB" id="A0A0C4Y6Y0"/>
<dbReference type="InterPro" id="IPR000847">
    <property type="entry name" value="LysR_HTH_N"/>
</dbReference>
<dbReference type="Gene3D" id="3.40.190.290">
    <property type="match status" value="1"/>
</dbReference>
<dbReference type="Pfam" id="PF00126">
    <property type="entry name" value="HTH_1"/>
    <property type="match status" value="1"/>
</dbReference>
<evidence type="ECO:0000256" key="2">
    <source>
        <dbReference type="ARBA" id="ARBA00023015"/>
    </source>
</evidence>
<evidence type="ECO:0000313" key="7">
    <source>
        <dbReference type="Proteomes" id="UP000031843"/>
    </source>
</evidence>
<evidence type="ECO:0000259" key="5">
    <source>
        <dbReference type="PROSITE" id="PS50931"/>
    </source>
</evidence>
<keyword evidence="7" id="KW-1185">Reference proteome</keyword>
<dbReference type="GO" id="GO:0003700">
    <property type="term" value="F:DNA-binding transcription factor activity"/>
    <property type="evidence" value="ECO:0007669"/>
    <property type="project" value="InterPro"/>
</dbReference>
<dbReference type="KEGG" id="cbw:RR42_m0506"/>
<dbReference type="Proteomes" id="UP000031843">
    <property type="component" value="Chromosome main"/>
</dbReference>
<evidence type="ECO:0000256" key="4">
    <source>
        <dbReference type="ARBA" id="ARBA00023163"/>
    </source>
</evidence>
<dbReference type="EMBL" id="CP010536">
    <property type="protein sequence ID" value="AJG17919.1"/>
    <property type="molecule type" value="Genomic_DNA"/>
</dbReference>
<feature type="domain" description="HTH lysR-type" evidence="5">
    <location>
        <begin position="16"/>
        <end position="73"/>
    </location>
</feature>
<dbReference type="STRING" id="68895.RR42_m0506"/>
<reference evidence="6 7" key="1">
    <citation type="journal article" date="2015" name="Genome Announc.">
        <title>Complete Genome Sequence of Cupriavidus basilensis 4G11, Isolated from the Oak Ridge Field Research Center Site.</title>
        <authorList>
            <person name="Ray J."/>
            <person name="Waters R.J."/>
            <person name="Skerker J.M."/>
            <person name="Kuehl J.V."/>
            <person name="Price M.N."/>
            <person name="Huang J."/>
            <person name="Chakraborty R."/>
            <person name="Arkin A.P."/>
            <person name="Deutschbauer A."/>
        </authorList>
    </citation>
    <scope>NUCLEOTIDE SEQUENCE [LARGE SCALE GENOMIC DNA]</scope>
    <source>
        <strain evidence="6">4G11</strain>
    </source>
</reference>
<keyword evidence="4" id="KW-0804">Transcription</keyword>
<dbReference type="SUPFAM" id="SSF46785">
    <property type="entry name" value="Winged helix' DNA-binding domain"/>
    <property type="match status" value="1"/>
</dbReference>
<dbReference type="InterPro" id="IPR005119">
    <property type="entry name" value="LysR_subst-bd"/>
</dbReference>
<dbReference type="GO" id="GO:0000976">
    <property type="term" value="F:transcription cis-regulatory region binding"/>
    <property type="evidence" value="ECO:0007669"/>
    <property type="project" value="TreeGrafter"/>
</dbReference>
<organism evidence="6 7">
    <name type="scientific">Cupriavidus basilensis</name>
    <dbReference type="NCBI Taxonomy" id="68895"/>
    <lineage>
        <taxon>Bacteria</taxon>
        <taxon>Pseudomonadati</taxon>
        <taxon>Pseudomonadota</taxon>
        <taxon>Betaproteobacteria</taxon>
        <taxon>Burkholderiales</taxon>
        <taxon>Burkholderiaceae</taxon>
        <taxon>Cupriavidus</taxon>
    </lineage>
</organism>
<evidence type="ECO:0000256" key="1">
    <source>
        <dbReference type="ARBA" id="ARBA00009437"/>
    </source>
</evidence>
<dbReference type="PANTHER" id="PTHR30126">
    <property type="entry name" value="HTH-TYPE TRANSCRIPTIONAL REGULATOR"/>
    <property type="match status" value="1"/>
</dbReference>
<dbReference type="InterPro" id="IPR036390">
    <property type="entry name" value="WH_DNA-bd_sf"/>
</dbReference>